<reference evidence="14 15" key="1">
    <citation type="submission" date="2016-05" db="EMBL/GenBank/DDBJ databases">
        <title>Nuclear genome of Blastocystis sp. subtype 1 NandII.</title>
        <authorList>
            <person name="Gentekaki E."/>
            <person name="Curtis B."/>
            <person name="Stairs C."/>
            <person name="Eme L."/>
            <person name="Herman E."/>
            <person name="Klimes V."/>
            <person name="Arias M.C."/>
            <person name="Elias M."/>
            <person name="Hilliou F."/>
            <person name="Klute M."/>
            <person name="Malik S.-B."/>
            <person name="Pightling A."/>
            <person name="Rachubinski R."/>
            <person name="Salas D."/>
            <person name="Schlacht A."/>
            <person name="Suga H."/>
            <person name="Archibald J."/>
            <person name="Ball S.G."/>
            <person name="Clark G."/>
            <person name="Dacks J."/>
            <person name="Van Der Giezen M."/>
            <person name="Tsaousis A."/>
            <person name="Roger A."/>
        </authorList>
    </citation>
    <scope>NUCLEOTIDE SEQUENCE [LARGE SCALE GENOMIC DNA]</scope>
    <source>
        <strain evidence="15">ATCC 50177 / NandII</strain>
    </source>
</reference>
<dbReference type="InterPro" id="IPR001025">
    <property type="entry name" value="BAH_dom"/>
</dbReference>
<feature type="transmembrane region" description="Helical" evidence="12">
    <location>
        <begin position="62"/>
        <end position="85"/>
    </location>
</feature>
<comment type="similarity">
    <text evidence="3 10">Belongs to the ORC1 family.</text>
</comment>
<evidence type="ECO:0000256" key="1">
    <source>
        <dbReference type="ARBA" id="ARBA00004123"/>
    </source>
</evidence>
<dbReference type="PANTHER" id="PTHR10763:SF23">
    <property type="entry name" value="ORIGIN RECOGNITION COMPLEX SUBUNIT 1"/>
    <property type="match status" value="1"/>
</dbReference>
<dbReference type="OrthoDB" id="1926878at2759"/>
<comment type="subunit">
    <text evidence="10">ORC is composed of six subunits.</text>
</comment>
<dbReference type="GO" id="GO:0005664">
    <property type="term" value="C:nuclear origin of replication recognition complex"/>
    <property type="evidence" value="ECO:0007669"/>
    <property type="project" value="TreeGrafter"/>
</dbReference>
<dbReference type="GO" id="GO:0003682">
    <property type="term" value="F:chromatin binding"/>
    <property type="evidence" value="ECO:0007669"/>
    <property type="project" value="InterPro"/>
</dbReference>
<keyword evidence="7 10" id="KW-0238">DNA-binding</keyword>
<dbReference type="InterPro" id="IPR019185">
    <property type="entry name" value="Integral_membrane_SYS1-rel"/>
</dbReference>
<dbReference type="SMART" id="SM00439">
    <property type="entry name" value="BAH"/>
    <property type="match status" value="1"/>
</dbReference>
<dbReference type="Gene3D" id="2.30.30.490">
    <property type="match status" value="1"/>
</dbReference>
<accession>A0A196SFH6</accession>
<keyword evidence="5 10" id="KW-0235">DNA replication</keyword>
<dbReference type="Pfam" id="PF22606">
    <property type="entry name" value="Cdc6-ORC-like_ATPase_lid"/>
    <property type="match status" value="1"/>
</dbReference>
<dbReference type="EMBL" id="LXWW01000176">
    <property type="protein sequence ID" value="OAO15076.1"/>
    <property type="molecule type" value="Genomic_DNA"/>
</dbReference>
<dbReference type="InterPro" id="IPR003959">
    <property type="entry name" value="ATPase_AAA_core"/>
</dbReference>
<evidence type="ECO:0000256" key="8">
    <source>
        <dbReference type="ARBA" id="ARBA00023136"/>
    </source>
</evidence>
<feature type="transmembrane region" description="Helical" evidence="12">
    <location>
        <begin position="629"/>
        <end position="650"/>
    </location>
</feature>
<evidence type="ECO:0000256" key="11">
    <source>
        <dbReference type="SAM" id="MobiDB-lite"/>
    </source>
</evidence>
<dbReference type="STRING" id="478820.A0A196SFH6"/>
<dbReference type="SUPFAM" id="SSF52540">
    <property type="entry name" value="P-loop containing nucleoside triphosphate hydrolases"/>
    <property type="match status" value="1"/>
</dbReference>
<dbReference type="GO" id="GO:0006270">
    <property type="term" value="P:DNA replication initiation"/>
    <property type="evidence" value="ECO:0007669"/>
    <property type="project" value="TreeGrafter"/>
</dbReference>
<feature type="transmembrane region" description="Helical" evidence="12">
    <location>
        <begin position="23"/>
        <end position="42"/>
    </location>
</feature>
<evidence type="ECO:0000256" key="10">
    <source>
        <dbReference type="RuleBase" id="RU365058"/>
    </source>
</evidence>
<dbReference type="GO" id="GO:0033314">
    <property type="term" value="P:mitotic DNA replication checkpoint signaling"/>
    <property type="evidence" value="ECO:0007669"/>
    <property type="project" value="TreeGrafter"/>
</dbReference>
<evidence type="ECO:0000256" key="5">
    <source>
        <dbReference type="ARBA" id="ARBA00022705"/>
    </source>
</evidence>
<dbReference type="PANTHER" id="PTHR10763">
    <property type="entry name" value="CELL DIVISION CONTROL PROTEIN 6-RELATED"/>
    <property type="match status" value="1"/>
</dbReference>
<dbReference type="SMART" id="SM00382">
    <property type="entry name" value="AAA"/>
    <property type="match status" value="1"/>
</dbReference>
<dbReference type="InterPro" id="IPR050311">
    <property type="entry name" value="ORC1/CDC6"/>
</dbReference>
<dbReference type="InterPro" id="IPR027417">
    <property type="entry name" value="P-loop_NTPase"/>
</dbReference>
<dbReference type="Gene3D" id="3.40.50.300">
    <property type="entry name" value="P-loop containing nucleotide triphosphate hydrolases"/>
    <property type="match status" value="1"/>
</dbReference>
<comment type="function">
    <text evidence="10">Component of the origin recognition complex (ORC) that binds origins of replication. DNA-binding is ATP-dependent, however specific DNA sequences that define origins of replication have not been identified so far. ORC is required to assemble the pre-replication complex necessary to initiate DNA replication.</text>
</comment>
<dbReference type="CDD" id="cd04370">
    <property type="entry name" value="BAH"/>
    <property type="match status" value="1"/>
</dbReference>
<comment type="caution">
    <text evidence="14">The sequence shown here is derived from an EMBL/GenBank/DDBJ whole genome shotgun (WGS) entry which is preliminary data.</text>
</comment>
<dbReference type="Pfam" id="PF01426">
    <property type="entry name" value="BAH"/>
    <property type="match status" value="1"/>
</dbReference>
<dbReference type="PROSITE" id="PS51038">
    <property type="entry name" value="BAH"/>
    <property type="match status" value="1"/>
</dbReference>
<dbReference type="GO" id="GO:0016020">
    <property type="term" value="C:membrane"/>
    <property type="evidence" value="ECO:0007669"/>
    <property type="project" value="UniProtKB-SubCell"/>
</dbReference>
<dbReference type="InterPro" id="IPR003593">
    <property type="entry name" value="AAA+_ATPase"/>
</dbReference>
<keyword evidence="8 12" id="KW-0472">Membrane</keyword>
<comment type="subcellular location">
    <subcellularLocation>
        <location evidence="2">Membrane</location>
        <topology evidence="2">Multi-pass membrane protein</topology>
    </subcellularLocation>
    <subcellularLocation>
        <location evidence="1 10">Nucleus</location>
    </subcellularLocation>
</comment>
<name>A0A196SFH6_BLAHN</name>
<dbReference type="InterPro" id="IPR054425">
    <property type="entry name" value="Cdc6_ORC1-like_ATPase_lid"/>
</dbReference>
<dbReference type="Pfam" id="PF00004">
    <property type="entry name" value="AAA"/>
    <property type="match status" value="1"/>
</dbReference>
<evidence type="ECO:0000256" key="3">
    <source>
        <dbReference type="ARBA" id="ARBA00008398"/>
    </source>
</evidence>
<dbReference type="CDD" id="cd00009">
    <property type="entry name" value="AAA"/>
    <property type="match status" value="1"/>
</dbReference>
<evidence type="ECO:0000256" key="9">
    <source>
        <dbReference type="ARBA" id="ARBA00023242"/>
    </source>
</evidence>
<evidence type="ECO:0000313" key="14">
    <source>
        <dbReference type="EMBL" id="OAO15076.1"/>
    </source>
</evidence>
<dbReference type="GO" id="GO:0003688">
    <property type="term" value="F:DNA replication origin binding"/>
    <property type="evidence" value="ECO:0007669"/>
    <property type="project" value="TreeGrafter"/>
</dbReference>
<evidence type="ECO:0000256" key="7">
    <source>
        <dbReference type="ARBA" id="ARBA00023125"/>
    </source>
</evidence>
<dbReference type="GO" id="GO:0005524">
    <property type="term" value="F:ATP binding"/>
    <property type="evidence" value="ECO:0007669"/>
    <property type="project" value="UniProtKB-KW"/>
</dbReference>
<dbReference type="InterPro" id="IPR043151">
    <property type="entry name" value="BAH_sf"/>
</dbReference>
<proteinExistence type="inferred from homology"/>
<dbReference type="AlphaFoldDB" id="A0A196SFH6"/>
<keyword evidence="10" id="KW-0067">ATP-binding</keyword>
<dbReference type="Proteomes" id="UP000078348">
    <property type="component" value="Unassembled WGS sequence"/>
</dbReference>
<evidence type="ECO:0000256" key="2">
    <source>
        <dbReference type="ARBA" id="ARBA00004141"/>
    </source>
</evidence>
<keyword evidence="15" id="KW-1185">Reference proteome</keyword>
<gene>
    <name evidence="14" type="ORF">AV274_3215</name>
</gene>
<organism evidence="14 15">
    <name type="scientific">Blastocystis sp. subtype 1 (strain ATCC 50177 / NandII)</name>
    <dbReference type="NCBI Taxonomy" id="478820"/>
    <lineage>
        <taxon>Eukaryota</taxon>
        <taxon>Sar</taxon>
        <taxon>Stramenopiles</taxon>
        <taxon>Bigyra</taxon>
        <taxon>Opalozoa</taxon>
        <taxon>Opalinata</taxon>
        <taxon>Blastocystidae</taxon>
        <taxon>Blastocystis</taxon>
    </lineage>
</organism>
<keyword evidence="9 10" id="KW-0539">Nucleus</keyword>
<feature type="domain" description="BAH" evidence="13">
    <location>
        <begin position="138"/>
        <end position="253"/>
    </location>
</feature>
<protein>
    <recommendedName>
        <fullName evidence="10">Origin recognition complex subunit 1</fullName>
    </recommendedName>
</protein>
<dbReference type="Gene3D" id="1.10.8.60">
    <property type="match status" value="1"/>
</dbReference>
<evidence type="ECO:0000313" key="15">
    <source>
        <dbReference type="Proteomes" id="UP000078348"/>
    </source>
</evidence>
<feature type="transmembrane region" description="Helical" evidence="12">
    <location>
        <begin position="587"/>
        <end position="609"/>
    </location>
</feature>
<keyword evidence="4 12" id="KW-0812">Transmembrane</keyword>
<dbReference type="GO" id="GO:0016887">
    <property type="term" value="F:ATP hydrolysis activity"/>
    <property type="evidence" value="ECO:0007669"/>
    <property type="project" value="InterPro"/>
</dbReference>
<evidence type="ECO:0000256" key="4">
    <source>
        <dbReference type="ARBA" id="ARBA00022692"/>
    </source>
</evidence>
<evidence type="ECO:0000259" key="13">
    <source>
        <dbReference type="PROSITE" id="PS51038"/>
    </source>
</evidence>
<keyword evidence="10" id="KW-0547">Nucleotide-binding</keyword>
<evidence type="ECO:0000256" key="12">
    <source>
        <dbReference type="SAM" id="Phobius"/>
    </source>
</evidence>
<sequence>MAIYSPEEWNPLLIITQILTNQCWFYAIWMNLHLIACFLLGMSPSFSVSFFFSDYEFSLVDFHFYLIVVELALTCGIMVPIVVYIAERAKKCLDYCSTLFINHLVICFFVNGFPVHLFWWITMVGCMIAMILLTERISVKRELEDILVSDILANTSWIAEIDALWEDEHGEKMMECRWYYGINDMSASARPPYRKRELFETDHLSNNELGAIVQSVSVYSHEKWLELPAEKRESCFFCDYFFSTKTNYIHPLYDNTPAKKLERIHLYSYMNPKSSKRDSPAPLTSRKRSRKNASNETPAVLMERAKEHLMLSFVPESIPCREKERKEIYDYLYHSIQNKGNGSPLYISGMPGTGKTATVREVVRELQKTLSFRFLEINGMKLTSASSAFSLLLHFLTHKYVVSSHAAEVLNEYFSTPKRKKEPPLVLLADELDYLFTKNQQVIYKLFDWPNEPNSHLIVIVRLAGLSHPQGISNTIDLPERILSLRSISRLSMNRVLFKPYSREQIATIINQRLDALAVFSPEAIDLCSRKVSAVSGDIRRALMIAKRGVELAAEREADTVSIALVAEAAKEHAESYKMNLLQHCSLYQVLLLASMVLHMNAIGVDFVLVTDVYARMAPLVARHAKRDLLFPEFQAVAASLASVGIISIVPPSTKFDTMLKLVIQPDDVCFALKDNEVAKAELNLLM</sequence>
<dbReference type="Pfam" id="PF09801">
    <property type="entry name" value="SYS1"/>
    <property type="match status" value="1"/>
</dbReference>
<keyword evidence="6 12" id="KW-1133">Transmembrane helix</keyword>
<feature type="transmembrane region" description="Helical" evidence="12">
    <location>
        <begin position="92"/>
        <end position="111"/>
    </location>
</feature>
<feature type="region of interest" description="Disordered" evidence="11">
    <location>
        <begin position="271"/>
        <end position="299"/>
    </location>
</feature>
<evidence type="ECO:0000256" key="6">
    <source>
        <dbReference type="ARBA" id="ARBA00022989"/>
    </source>
</evidence>